<gene>
    <name evidence="1" type="ORF">R1flu_018347</name>
</gene>
<comment type="caution">
    <text evidence="1">The sequence shown here is derived from an EMBL/GenBank/DDBJ whole genome shotgun (WGS) entry which is preliminary data.</text>
</comment>
<protein>
    <recommendedName>
        <fullName evidence="3">LAGLIDADG homing endonuclease</fullName>
    </recommendedName>
</protein>
<reference evidence="1 2" key="1">
    <citation type="submission" date="2024-09" db="EMBL/GenBank/DDBJ databases">
        <title>Chromosome-scale assembly of Riccia fluitans.</title>
        <authorList>
            <person name="Paukszto L."/>
            <person name="Sawicki J."/>
            <person name="Karawczyk K."/>
            <person name="Piernik-Szablinska J."/>
            <person name="Szczecinska M."/>
            <person name="Mazdziarz M."/>
        </authorList>
    </citation>
    <scope>NUCLEOTIDE SEQUENCE [LARGE SCALE GENOMIC DNA]</scope>
    <source>
        <strain evidence="1">Rf_01</strain>
        <tissue evidence="1">Aerial parts of the thallus</tissue>
    </source>
</reference>
<name>A0ABD1ZFK8_9MARC</name>
<organism evidence="1 2">
    <name type="scientific">Riccia fluitans</name>
    <dbReference type="NCBI Taxonomy" id="41844"/>
    <lineage>
        <taxon>Eukaryota</taxon>
        <taxon>Viridiplantae</taxon>
        <taxon>Streptophyta</taxon>
        <taxon>Embryophyta</taxon>
        <taxon>Marchantiophyta</taxon>
        <taxon>Marchantiopsida</taxon>
        <taxon>Marchantiidae</taxon>
        <taxon>Marchantiales</taxon>
        <taxon>Ricciaceae</taxon>
        <taxon>Riccia</taxon>
    </lineage>
</organism>
<accession>A0ABD1ZFK8</accession>
<proteinExistence type="predicted"/>
<evidence type="ECO:0000313" key="2">
    <source>
        <dbReference type="Proteomes" id="UP001605036"/>
    </source>
</evidence>
<evidence type="ECO:0000313" key="1">
    <source>
        <dbReference type="EMBL" id="KAL2650219.1"/>
    </source>
</evidence>
<dbReference type="AlphaFoldDB" id="A0ABD1ZFK8"/>
<sequence>MGFLTMVVDFPKKASSSIQGPRKKSTLSQSSLQKLNPEEGIHTSVTGSWSLSQSIKCLAQLADQLGRLSVCFSKIVEFKNWRRFLVRDGTYKTSANFIVPVGTSKITSPLAVTGPHRKHLRPL</sequence>
<keyword evidence="2" id="KW-1185">Reference proteome</keyword>
<dbReference type="EMBL" id="JBHFFA010000001">
    <property type="protein sequence ID" value="KAL2650219.1"/>
    <property type="molecule type" value="Genomic_DNA"/>
</dbReference>
<dbReference type="Proteomes" id="UP001605036">
    <property type="component" value="Unassembled WGS sequence"/>
</dbReference>
<evidence type="ECO:0008006" key="3">
    <source>
        <dbReference type="Google" id="ProtNLM"/>
    </source>
</evidence>